<evidence type="ECO:0000313" key="3">
    <source>
        <dbReference type="Proteomes" id="UP000006039"/>
    </source>
</evidence>
<proteinExistence type="predicted"/>
<keyword evidence="3" id="KW-1185">Reference proteome</keyword>
<dbReference type="EMBL" id="GL385397">
    <property type="protein sequence ID" value="EJT75165.1"/>
    <property type="molecule type" value="Genomic_DNA"/>
</dbReference>
<accession>J3NUZ3</accession>
<reference evidence="2" key="5">
    <citation type="submission" date="2018-04" db="UniProtKB">
        <authorList>
            <consortium name="EnsemblFungi"/>
        </authorList>
    </citation>
    <scope>IDENTIFICATION</scope>
    <source>
        <strain evidence="2">R3-111a-1</strain>
    </source>
</reference>
<reference evidence="2" key="4">
    <citation type="journal article" date="2015" name="G3 (Bethesda)">
        <title>Genome sequences of three phytopathogenic species of the Magnaporthaceae family of fungi.</title>
        <authorList>
            <person name="Okagaki L.H."/>
            <person name="Nunes C.C."/>
            <person name="Sailsbery J."/>
            <person name="Clay B."/>
            <person name="Brown D."/>
            <person name="John T."/>
            <person name="Oh Y."/>
            <person name="Young N."/>
            <person name="Fitzgerald M."/>
            <person name="Haas B.J."/>
            <person name="Zeng Q."/>
            <person name="Young S."/>
            <person name="Adiconis X."/>
            <person name="Fan L."/>
            <person name="Levin J.Z."/>
            <person name="Mitchell T.K."/>
            <person name="Okubara P.A."/>
            <person name="Farman M.L."/>
            <person name="Kohn L.M."/>
            <person name="Birren B."/>
            <person name="Ma L.-J."/>
            <person name="Dean R.A."/>
        </authorList>
    </citation>
    <scope>NUCLEOTIDE SEQUENCE</scope>
    <source>
        <strain evidence="2">R3-111a-1</strain>
    </source>
</reference>
<gene>
    <name evidence="2" type="primary">20345560</name>
    <name evidence="1" type="ORF">GGTG_05102</name>
</gene>
<dbReference type="EnsemblFungi" id="EJT75165">
    <property type="protein sequence ID" value="EJT75165"/>
    <property type="gene ID" value="GGTG_05102"/>
</dbReference>
<dbReference type="HOGENOM" id="CLU_2277683_0_0_1"/>
<dbReference type="GeneID" id="20345560"/>
<reference evidence="3" key="1">
    <citation type="submission" date="2010-07" db="EMBL/GenBank/DDBJ databases">
        <title>The genome sequence of Gaeumannomyces graminis var. tritici strain R3-111a-1.</title>
        <authorList>
            <consortium name="The Broad Institute Genome Sequencing Platform"/>
            <person name="Ma L.-J."/>
            <person name="Dead R."/>
            <person name="Young S."/>
            <person name="Zeng Q."/>
            <person name="Koehrsen M."/>
            <person name="Alvarado L."/>
            <person name="Berlin A."/>
            <person name="Chapman S.B."/>
            <person name="Chen Z."/>
            <person name="Freedman E."/>
            <person name="Gellesch M."/>
            <person name="Goldberg J."/>
            <person name="Griggs A."/>
            <person name="Gujja S."/>
            <person name="Heilman E.R."/>
            <person name="Heiman D."/>
            <person name="Hepburn T."/>
            <person name="Howarth C."/>
            <person name="Jen D."/>
            <person name="Larson L."/>
            <person name="Mehta T."/>
            <person name="Neiman D."/>
            <person name="Pearson M."/>
            <person name="Roberts A."/>
            <person name="Saif S."/>
            <person name="Shea T."/>
            <person name="Shenoy N."/>
            <person name="Sisk P."/>
            <person name="Stolte C."/>
            <person name="Sykes S."/>
            <person name="Walk T."/>
            <person name="White J."/>
            <person name="Yandava C."/>
            <person name="Haas B."/>
            <person name="Nusbaum C."/>
            <person name="Birren B."/>
        </authorList>
    </citation>
    <scope>NUCLEOTIDE SEQUENCE [LARGE SCALE GENOMIC DNA]</scope>
    <source>
        <strain evidence="3">R3-111a-1</strain>
    </source>
</reference>
<dbReference type="VEuPathDB" id="FungiDB:GGTG_05102"/>
<dbReference type="AlphaFoldDB" id="J3NUZ3"/>
<organism evidence="1">
    <name type="scientific">Gaeumannomyces tritici (strain R3-111a-1)</name>
    <name type="common">Wheat and barley take-all root rot fungus</name>
    <name type="synonym">Gaeumannomyces graminis var. tritici</name>
    <dbReference type="NCBI Taxonomy" id="644352"/>
    <lineage>
        <taxon>Eukaryota</taxon>
        <taxon>Fungi</taxon>
        <taxon>Dikarya</taxon>
        <taxon>Ascomycota</taxon>
        <taxon>Pezizomycotina</taxon>
        <taxon>Sordariomycetes</taxon>
        <taxon>Sordariomycetidae</taxon>
        <taxon>Magnaporthales</taxon>
        <taxon>Magnaporthaceae</taxon>
        <taxon>Gaeumannomyces</taxon>
    </lineage>
</organism>
<reference evidence="1" key="3">
    <citation type="submission" date="2010-09" db="EMBL/GenBank/DDBJ databases">
        <title>Annotation of Gaeumannomyces graminis var. tritici R3-111a-1.</title>
        <authorList>
            <consortium name="The Broad Institute Genome Sequencing Platform"/>
            <person name="Ma L.-J."/>
            <person name="Dead R."/>
            <person name="Young S.K."/>
            <person name="Zeng Q."/>
            <person name="Gargeya S."/>
            <person name="Fitzgerald M."/>
            <person name="Haas B."/>
            <person name="Abouelleil A."/>
            <person name="Alvarado L."/>
            <person name="Arachchi H.M."/>
            <person name="Berlin A."/>
            <person name="Brown A."/>
            <person name="Chapman S.B."/>
            <person name="Chen Z."/>
            <person name="Dunbar C."/>
            <person name="Freedman E."/>
            <person name="Gearin G."/>
            <person name="Gellesch M."/>
            <person name="Goldberg J."/>
            <person name="Griggs A."/>
            <person name="Gujja S."/>
            <person name="Heiman D."/>
            <person name="Howarth C."/>
            <person name="Larson L."/>
            <person name="Lui A."/>
            <person name="MacDonald P.J.P."/>
            <person name="Mehta T."/>
            <person name="Montmayeur A."/>
            <person name="Murphy C."/>
            <person name="Neiman D."/>
            <person name="Pearson M."/>
            <person name="Priest M."/>
            <person name="Roberts A."/>
            <person name="Saif S."/>
            <person name="Shea T."/>
            <person name="Shenoy N."/>
            <person name="Sisk P."/>
            <person name="Stolte C."/>
            <person name="Sykes S."/>
            <person name="Yandava C."/>
            <person name="Wortman J."/>
            <person name="Nusbaum C."/>
            <person name="Birren B."/>
        </authorList>
    </citation>
    <scope>NUCLEOTIDE SEQUENCE</scope>
    <source>
        <strain evidence="1">R3-111a-1</strain>
    </source>
</reference>
<protein>
    <submittedName>
        <fullName evidence="1 2">Uncharacterized protein</fullName>
    </submittedName>
</protein>
<name>J3NUZ3_GAET3</name>
<dbReference type="RefSeq" id="XP_009221165.1">
    <property type="nucleotide sequence ID" value="XM_009222901.1"/>
</dbReference>
<evidence type="ECO:0000313" key="1">
    <source>
        <dbReference type="EMBL" id="EJT75165.1"/>
    </source>
</evidence>
<sequence>MPRLGAVQIGSWWPAAWLAPRPGSGRAGIEPLRWPRADRASCVIAQRQESHQDPGGFLRILPRRANQVGPRARDMSLLWAGSGCSGVAAGRSILSRSCDAAC</sequence>
<evidence type="ECO:0000313" key="2">
    <source>
        <dbReference type="EnsemblFungi" id="EJT75165"/>
    </source>
</evidence>
<dbReference type="Proteomes" id="UP000006039">
    <property type="component" value="Unassembled WGS sequence"/>
</dbReference>
<reference evidence="1" key="2">
    <citation type="submission" date="2010-07" db="EMBL/GenBank/DDBJ databases">
        <authorList>
            <consortium name="The Broad Institute Genome Sequencing Platform"/>
            <consortium name="Broad Institute Genome Sequencing Center for Infectious Disease"/>
            <person name="Ma L.-J."/>
            <person name="Dead R."/>
            <person name="Young S."/>
            <person name="Zeng Q."/>
            <person name="Koehrsen M."/>
            <person name="Alvarado L."/>
            <person name="Berlin A."/>
            <person name="Chapman S.B."/>
            <person name="Chen Z."/>
            <person name="Freedman E."/>
            <person name="Gellesch M."/>
            <person name="Goldberg J."/>
            <person name="Griggs A."/>
            <person name="Gujja S."/>
            <person name="Heilman E.R."/>
            <person name="Heiman D."/>
            <person name="Hepburn T."/>
            <person name="Howarth C."/>
            <person name="Jen D."/>
            <person name="Larson L."/>
            <person name="Mehta T."/>
            <person name="Neiman D."/>
            <person name="Pearson M."/>
            <person name="Roberts A."/>
            <person name="Saif S."/>
            <person name="Shea T."/>
            <person name="Shenoy N."/>
            <person name="Sisk P."/>
            <person name="Stolte C."/>
            <person name="Sykes S."/>
            <person name="Walk T."/>
            <person name="White J."/>
            <person name="Yandava C."/>
            <person name="Haas B."/>
            <person name="Nusbaum C."/>
            <person name="Birren B."/>
        </authorList>
    </citation>
    <scope>NUCLEOTIDE SEQUENCE</scope>
    <source>
        <strain evidence="1">R3-111a-1</strain>
    </source>
</reference>